<feature type="transmembrane region" description="Helical" evidence="1">
    <location>
        <begin position="75"/>
        <end position="96"/>
    </location>
</feature>
<name>A0ABX0Z7V2_9ACTN</name>
<keyword evidence="1" id="KW-0812">Transmembrane</keyword>
<keyword evidence="1" id="KW-1133">Transmembrane helix</keyword>
<organism evidence="2 3">
    <name type="scientific">Micromonospora thermarum</name>
    <dbReference type="NCBI Taxonomy" id="2720024"/>
    <lineage>
        <taxon>Bacteria</taxon>
        <taxon>Bacillati</taxon>
        <taxon>Actinomycetota</taxon>
        <taxon>Actinomycetes</taxon>
        <taxon>Micromonosporales</taxon>
        <taxon>Micromonosporaceae</taxon>
        <taxon>Micromonospora</taxon>
    </lineage>
</organism>
<keyword evidence="3" id="KW-1185">Reference proteome</keyword>
<proteinExistence type="predicted"/>
<reference evidence="2 3" key="1">
    <citation type="submission" date="2020-03" db="EMBL/GenBank/DDBJ databases">
        <title>WGS of actinomycetes isolated from Thailand.</title>
        <authorList>
            <person name="Thawai C."/>
        </authorList>
    </citation>
    <scope>NUCLEOTIDE SEQUENCE [LARGE SCALE GENOMIC DNA]</scope>
    <source>
        <strain evidence="2 3">HSS6-12</strain>
    </source>
</reference>
<keyword evidence="1" id="KW-0472">Membrane</keyword>
<comment type="caution">
    <text evidence="2">The sequence shown here is derived from an EMBL/GenBank/DDBJ whole genome shotgun (WGS) entry which is preliminary data.</text>
</comment>
<dbReference type="Proteomes" id="UP000783871">
    <property type="component" value="Unassembled WGS sequence"/>
</dbReference>
<evidence type="ECO:0000256" key="1">
    <source>
        <dbReference type="SAM" id="Phobius"/>
    </source>
</evidence>
<evidence type="ECO:0000313" key="2">
    <source>
        <dbReference type="EMBL" id="NJP33942.1"/>
    </source>
</evidence>
<feature type="transmembrane region" description="Helical" evidence="1">
    <location>
        <begin position="16"/>
        <end position="38"/>
    </location>
</feature>
<dbReference type="InterPro" id="IPR045713">
    <property type="entry name" value="DUF6069"/>
</dbReference>
<sequence length="101" mass="10354">MAGVDFTVKNPGQPEMVIGLAPVVFVAFLASLLGWGVLALLERLTRRRAAVVWTVLAVVVALVSLAPVAATDATAGAKVALGAMHLAVAAVLVALLPTRTR</sequence>
<evidence type="ECO:0000313" key="3">
    <source>
        <dbReference type="Proteomes" id="UP000783871"/>
    </source>
</evidence>
<protein>
    <submittedName>
        <fullName evidence="2">Uncharacterized protein</fullName>
    </submittedName>
</protein>
<dbReference type="Pfam" id="PF19545">
    <property type="entry name" value="DUF6069"/>
    <property type="match status" value="1"/>
</dbReference>
<feature type="transmembrane region" description="Helical" evidence="1">
    <location>
        <begin position="50"/>
        <end position="69"/>
    </location>
</feature>
<accession>A0ABX0Z7V2</accession>
<dbReference type="EMBL" id="JAATEO010000020">
    <property type="protein sequence ID" value="NJP33942.1"/>
    <property type="molecule type" value="Genomic_DNA"/>
</dbReference>
<gene>
    <name evidence="2" type="ORF">HCJ94_18625</name>
</gene>